<dbReference type="PANTHER" id="PTHR21248:SF23">
    <property type="entry name" value="CARDIOLIPIN SYNTHASE B"/>
    <property type="match status" value="1"/>
</dbReference>
<dbReference type="RefSeq" id="WP_078484859.1">
    <property type="nucleotide sequence ID" value="NZ_MPRL01000077.1"/>
</dbReference>
<dbReference type="AlphaFoldDB" id="A0A1T2L0Q9"/>
<evidence type="ECO:0000259" key="1">
    <source>
        <dbReference type="PROSITE" id="PS50035"/>
    </source>
</evidence>
<feature type="domain" description="PLD phosphodiesterase" evidence="1">
    <location>
        <begin position="285"/>
        <end position="311"/>
    </location>
</feature>
<reference evidence="2 3" key="1">
    <citation type="submission" date="2016-11" db="EMBL/GenBank/DDBJ databases">
        <title>Mixed transmission modes and dynamic genome evolution in an obligate animal-bacterial symbiosis.</title>
        <authorList>
            <person name="Russell S.L."/>
            <person name="Corbett-Detig R.B."/>
            <person name="Cavanaugh C.M."/>
        </authorList>
    </citation>
    <scope>NUCLEOTIDE SEQUENCE [LARGE SCALE GENOMIC DNA]</scope>
    <source>
        <strain evidence="2">Sveles-Q1</strain>
    </source>
</reference>
<accession>A0A1T2L0Q9</accession>
<dbReference type="GO" id="GO:0008808">
    <property type="term" value="F:cardiolipin synthase activity"/>
    <property type="evidence" value="ECO:0007669"/>
    <property type="project" value="TreeGrafter"/>
</dbReference>
<dbReference type="CDD" id="cd09110">
    <property type="entry name" value="PLDc_CLS_1"/>
    <property type="match status" value="1"/>
</dbReference>
<sequence>MNIHGARKFSYPQRSGNRFELLIDGNRFFPAMMKDIAAATETILLELYLFESGTLASQMIELLCDAAERGVAIFLLLDDFGARKLQRSDRERLQEKCTLRFYNPLHYGKYRRNLFRDHRKLLLIDTKVAYTGGTGITDYFDPGLDKNYWHEVMVRIEGPVVDDWHDLFTQNWQRHGDQLPYALPTAAAQSGHQLGRVTVARPTRQEIKRSAINHIRHARERVWLSTAYFVPPWKIRRALRYAADSDCDVRLLLPGPKTDHPSVRHAGRRFFSRLLHSGVRIFEYQPRFLHTKLMLSDDWVSVGSSNIDRWNLRWNLEANQEVEDGEFSQKVTELFEQDFAQSIEITLEQWQQRSRFNRLQEWFWGMIDKWLDRTSLSRLRRRRRD</sequence>
<evidence type="ECO:0000313" key="3">
    <source>
        <dbReference type="Proteomes" id="UP000191110"/>
    </source>
</evidence>
<organism evidence="2 3">
    <name type="scientific">Solemya pervernicosa gill symbiont</name>
    <dbReference type="NCBI Taxonomy" id="642797"/>
    <lineage>
        <taxon>Bacteria</taxon>
        <taxon>Pseudomonadati</taxon>
        <taxon>Pseudomonadota</taxon>
        <taxon>Gammaproteobacteria</taxon>
        <taxon>sulfur-oxidizing symbionts</taxon>
    </lineage>
</organism>
<comment type="caution">
    <text evidence="2">The sequence shown here is derived from an EMBL/GenBank/DDBJ whole genome shotgun (WGS) entry which is preliminary data.</text>
</comment>
<proteinExistence type="predicted"/>
<dbReference type="GO" id="GO:0032049">
    <property type="term" value="P:cardiolipin biosynthetic process"/>
    <property type="evidence" value="ECO:0007669"/>
    <property type="project" value="UniProtKB-ARBA"/>
</dbReference>
<dbReference type="InterPro" id="IPR025202">
    <property type="entry name" value="PLD-like_dom"/>
</dbReference>
<gene>
    <name evidence="2" type="ORF">BOW53_14770</name>
</gene>
<keyword evidence="3" id="KW-1185">Reference proteome</keyword>
<dbReference type="Proteomes" id="UP000191110">
    <property type="component" value="Unassembled WGS sequence"/>
</dbReference>
<feature type="domain" description="PLD phosphodiesterase" evidence="1">
    <location>
        <begin position="113"/>
        <end position="140"/>
    </location>
</feature>
<dbReference type="SUPFAM" id="SSF56024">
    <property type="entry name" value="Phospholipase D/nuclease"/>
    <property type="match status" value="2"/>
</dbReference>
<dbReference type="CDD" id="cd09159">
    <property type="entry name" value="PLDc_ybhO_like_2"/>
    <property type="match status" value="1"/>
</dbReference>
<protein>
    <recommendedName>
        <fullName evidence="1">PLD phosphodiesterase domain-containing protein</fullName>
    </recommendedName>
</protein>
<dbReference type="EMBL" id="MPRL01000077">
    <property type="protein sequence ID" value="OOZ38654.1"/>
    <property type="molecule type" value="Genomic_DNA"/>
</dbReference>
<dbReference type="SMART" id="SM00155">
    <property type="entry name" value="PLDc"/>
    <property type="match status" value="2"/>
</dbReference>
<dbReference type="Gene3D" id="3.30.870.10">
    <property type="entry name" value="Endonuclease Chain A"/>
    <property type="match status" value="2"/>
</dbReference>
<dbReference type="Pfam" id="PF13091">
    <property type="entry name" value="PLDc_2"/>
    <property type="match status" value="2"/>
</dbReference>
<name>A0A1T2L0Q9_9GAMM</name>
<dbReference type="PANTHER" id="PTHR21248">
    <property type="entry name" value="CARDIOLIPIN SYNTHASE"/>
    <property type="match status" value="1"/>
</dbReference>
<evidence type="ECO:0000313" key="2">
    <source>
        <dbReference type="EMBL" id="OOZ38654.1"/>
    </source>
</evidence>
<dbReference type="OrthoDB" id="9762009at2"/>
<dbReference type="InterPro" id="IPR001736">
    <property type="entry name" value="PLipase_D/transphosphatidylase"/>
</dbReference>
<dbReference type="PROSITE" id="PS50035">
    <property type="entry name" value="PLD"/>
    <property type="match status" value="2"/>
</dbReference>
<dbReference type="GO" id="GO:0016020">
    <property type="term" value="C:membrane"/>
    <property type="evidence" value="ECO:0007669"/>
    <property type="project" value="TreeGrafter"/>
</dbReference>